<evidence type="ECO:0000313" key="11">
    <source>
        <dbReference type="EMBL" id="PIV63539.1"/>
    </source>
</evidence>
<feature type="binding site" evidence="9">
    <location>
        <position position="87"/>
    </location>
    <ligand>
        <name>substrate</name>
    </ligand>
</feature>
<feature type="domain" description="Aspartate/glutamate/uridylate kinase" evidence="10">
    <location>
        <begin position="26"/>
        <end position="262"/>
    </location>
</feature>
<dbReference type="PANTHER" id="PTHR23342">
    <property type="entry name" value="N-ACETYLGLUTAMATE SYNTHASE"/>
    <property type="match status" value="1"/>
</dbReference>
<dbReference type="HAMAP" id="MF_00082">
    <property type="entry name" value="ArgB"/>
    <property type="match status" value="1"/>
</dbReference>
<dbReference type="Pfam" id="PF00696">
    <property type="entry name" value="AA_kinase"/>
    <property type="match status" value="1"/>
</dbReference>
<keyword evidence="2 9" id="KW-0055">Arginine biosynthesis</keyword>
<keyword evidence="6 9" id="KW-0418">Kinase</keyword>
<dbReference type="PIRSF" id="PIRSF000728">
    <property type="entry name" value="NAGK"/>
    <property type="match status" value="1"/>
</dbReference>
<dbReference type="EC" id="2.7.2.8" evidence="9"/>
<comment type="function">
    <text evidence="9">Catalyzes the ATP-dependent phosphorylation of N-acetyl-L-glutamate.</text>
</comment>
<name>A0A2M7E729_9BACT</name>
<comment type="catalytic activity">
    <reaction evidence="8 9">
        <text>N-acetyl-L-glutamate + ATP = N-acetyl-L-glutamyl 5-phosphate + ADP</text>
        <dbReference type="Rhea" id="RHEA:14629"/>
        <dbReference type="ChEBI" id="CHEBI:30616"/>
        <dbReference type="ChEBI" id="CHEBI:44337"/>
        <dbReference type="ChEBI" id="CHEBI:57936"/>
        <dbReference type="ChEBI" id="CHEBI:456216"/>
        <dbReference type="EC" id="2.7.2.8"/>
    </reaction>
</comment>
<dbReference type="InterPro" id="IPR036393">
    <property type="entry name" value="AceGlu_kinase-like_sf"/>
</dbReference>
<feature type="site" description="Transition state stabilizer" evidence="9">
    <location>
        <position position="30"/>
    </location>
</feature>
<dbReference type="GO" id="GO:0042450">
    <property type="term" value="P:L-arginine biosynthetic process via ornithine"/>
    <property type="evidence" value="ECO:0007669"/>
    <property type="project" value="UniProtKB-UniRule"/>
</dbReference>
<keyword evidence="4 9" id="KW-0808">Transferase</keyword>
<dbReference type="Gene3D" id="3.40.1160.10">
    <property type="entry name" value="Acetylglutamate kinase-like"/>
    <property type="match status" value="1"/>
</dbReference>
<comment type="pathway">
    <text evidence="1 9">Amino-acid biosynthesis; L-arginine biosynthesis; N(2)-acetyl-L-ornithine from L-glutamate: step 2/4.</text>
</comment>
<feature type="site" description="Transition state stabilizer" evidence="9">
    <location>
        <position position="243"/>
    </location>
</feature>
<dbReference type="FunFam" id="3.40.1160.10:FF:000004">
    <property type="entry name" value="Acetylglutamate kinase"/>
    <property type="match status" value="1"/>
</dbReference>
<comment type="caution">
    <text evidence="11">The sequence shown here is derived from an EMBL/GenBank/DDBJ whole genome shotgun (WGS) entry which is preliminary data.</text>
</comment>
<evidence type="ECO:0000256" key="8">
    <source>
        <dbReference type="ARBA" id="ARBA00048141"/>
    </source>
</evidence>
<dbReference type="InterPro" id="IPR001048">
    <property type="entry name" value="Asp/Glu/Uridylate_kinase"/>
</dbReference>
<evidence type="ECO:0000259" key="10">
    <source>
        <dbReference type="Pfam" id="PF00696"/>
    </source>
</evidence>
<gene>
    <name evidence="9 11" type="primary">argB</name>
    <name evidence="11" type="ORF">COS11_06925</name>
</gene>
<dbReference type="AlphaFoldDB" id="A0A2M7E729"/>
<evidence type="ECO:0000313" key="12">
    <source>
        <dbReference type="Proteomes" id="UP000228886"/>
    </source>
</evidence>
<keyword evidence="9" id="KW-0963">Cytoplasm</keyword>
<evidence type="ECO:0000256" key="3">
    <source>
        <dbReference type="ARBA" id="ARBA00022605"/>
    </source>
</evidence>
<evidence type="ECO:0000256" key="7">
    <source>
        <dbReference type="ARBA" id="ARBA00022840"/>
    </source>
</evidence>
<keyword evidence="5 9" id="KW-0547">Nucleotide-binding</keyword>
<sequence length="289" mass="32115">MIQESIRKAESLIESLPYIQRFKDKEVVIKYGGDLIKNETINKSILLDIILMSSVGMKPLLVHGGGRFITEKLMAEKKDVKFIEGLRITDQETIRIVKEVLIGLNQGLVEQIKEFKGKAKGILPEEGLFRARKAFSRIADLGFVGEIVQVRKELLAELLNDGFIPLISPLGLGEEGEFYNLNADIAASEIASTIKAEKLVFITNVKGIMRNPNNPKTLISILSEKEAKGLIKEKVISEGMLPKVRAGIRSLEKGVKKVHIVDGYLAHSLLLEIFTDQGIGTEIVLKKEK</sequence>
<comment type="subcellular location">
    <subcellularLocation>
        <location evidence="9">Cytoplasm</location>
    </subcellularLocation>
</comment>
<evidence type="ECO:0000256" key="9">
    <source>
        <dbReference type="HAMAP-Rule" id="MF_00082"/>
    </source>
</evidence>
<protein>
    <recommendedName>
        <fullName evidence="9">Acetylglutamate kinase</fullName>
        <ecNumber evidence="9">2.7.2.8</ecNumber>
    </recommendedName>
    <alternativeName>
        <fullName evidence="9">N-acetyl-L-glutamate 5-phosphotransferase</fullName>
    </alternativeName>
    <alternativeName>
        <fullName evidence="9">NAG kinase</fullName>
        <shortName evidence="9">NAGK</shortName>
    </alternativeName>
</protein>
<accession>A0A2M7E729</accession>
<dbReference type="GO" id="GO:0005737">
    <property type="term" value="C:cytoplasm"/>
    <property type="evidence" value="ECO:0007669"/>
    <property type="project" value="UniProtKB-SubCell"/>
</dbReference>
<dbReference type="InterPro" id="IPR004662">
    <property type="entry name" value="AcgluKinase_fam"/>
</dbReference>
<evidence type="ECO:0000256" key="6">
    <source>
        <dbReference type="ARBA" id="ARBA00022777"/>
    </source>
</evidence>
<feature type="binding site" evidence="9">
    <location>
        <position position="180"/>
    </location>
    <ligand>
        <name>substrate</name>
    </ligand>
</feature>
<reference evidence="12" key="1">
    <citation type="submission" date="2017-09" db="EMBL/GenBank/DDBJ databases">
        <title>Depth-based differentiation of microbial function through sediment-hosted aquifers and enrichment of novel symbionts in the deep terrestrial subsurface.</title>
        <authorList>
            <person name="Probst A.J."/>
            <person name="Ladd B."/>
            <person name="Jarett J.K."/>
            <person name="Geller-Mcgrath D.E."/>
            <person name="Sieber C.M.K."/>
            <person name="Emerson J.B."/>
            <person name="Anantharaman K."/>
            <person name="Thomas B.C."/>
            <person name="Malmstrom R."/>
            <person name="Stieglmeier M."/>
            <person name="Klingl A."/>
            <person name="Woyke T."/>
            <person name="Ryan C.M."/>
            <person name="Banfield J.F."/>
        </authorList>
    </citation>
    <scope>NUCLEOTIDE SEQUENCE [LARGE SCALE GENOMIC DNA]</scope>
</reference>
<evidence type="ECO:0000256" key="5">
    <source>
        <dbReference type="ARBA" id="ARBA00022741"/>
    </source>
</evidence>
<evidence type="ECO:0000256" key="4">
    <source>
        <dbReference type="ARBA" id="ARBA00022679"/>
    </source>
</evidence>
<dbReference type="UniPathway" id="UPA00068">
    <property type="reaction ID" value="UER00107"/>
</dbReference>
<dbReference type="SUPFAM" id="SSF53633">
    <property type="entry name" value="Carbamate kinase-like"/>
    <property type="match status" value="1"/>
</dbReference>
<proteinExistence type="inferred from homology"/>
<evidence type="ECO:0000256" key="1">
    <source>
        <dbReference type="ARBA" id="ARBA00004828"/>
    </source>
</evidence>
<dbReference type="PANTHER" id="PTHR23342:SF0">
    <property type="entry name" value="N-ACETYLGLUTAMATE SYNTHASE, MITOCHONDRIAL"/>
    <property type="match status" value="1"/>
</dbReference>
<feature type="binding site" evidence="9">
    <location>
        <begin position="65"/>
        <end position="66"/>
    </location>
    <ligand>
        <name>substrate</name>
    </ligand>
</feature>
<dbReference type="Proteomes" id="UP000228886">
    <property type="component" value="Unassembled WGS sequence"/>
</dbReference>
<dbReference type="GO" id="GO:0005524">
    <property type="term" value="F:ATP binding"/>
    <property type="evidence" value="ECO:0007669"/>
    <property type="project" value="UniProtKB-UniRule"/>
</dbReference>
<dbReference type="InterPro" id="IPR037528">
    <property type="entry name" value="ArgB"/>
</dbReference>
<comment type="similarity">
    <text evidence="9">Belongs to the acetylglutamate kinase family. ArgB subfamily.</text>
</comment>
<evidence type="ECO:0000256" key="2">
    <source>
        <dbReference type="ARBA" id="ARBA00022571"/>
    </source>
</evidence>
<keyword evidence="3 9" id="KW-0028">Amino-acid biosynthesis</keyword>
<dbReference type="NCBIfam" id="TIGR00761">
    <property type="entry name" value="argB"/>
    <property type="match status" value="1"/>
</dbReference>
<keyword evidence="7 9" id="KW-0067">ATP-binding</keyword>
<dbReference type="GO" id="GO:0003991">
    <property type="term" value="F:acetylglutamate kinase activity"/>
    <property type="evidence" value="ECO:0007669"/>
    <property type="project" value="UniProtKB-UniRule"/>
</dbReference>
<organism evidence="11 12">
    <name type="scientific">bacterium (Candidatus Ratteibacteria) CG01_land_8_20_14_3_00_40_19</name>
    <dbReference type="NCBI Taxonomy" id="2014290"/>
    <lineage>
        <taxon>Bacteria</taxon>
        <taxon>Candidatus Ratteibacteria</taxon>
    </lineage>
</organism>
<dbReference type="EMBL" id="PETL01000329">
    <property type="protein sequence ID" value="PIV63539.1"/>
    <property type="molecule type" value="Genomic_DNA"/>
</dbReference>